<feature type="domain" description="Asl1-like glycosyl hydrolase catalytic" evidence="2">
    <location>
        <begin position="86"/>
        <end position="280"/>
    </location>
</feature>
<dbReference type="Gene3D" id="3.20.20.80">
    <property type="entry name" value="Glycosidases"/>
    <property type="match status" value="1"/>
</dbReference>
<name>A0A5C5FS49_9BASI</name>
<dbReference type="GO" id="GO:0071966">
    <property type="term" value="P:fungal-type cell wall polysaccharide metabolic process"/>
    <property type="evidence" value="ECO:0007669"/>
    <property type="project" value="TreeGrafter"/>
</dbReference>
<dbReference type="PANTHER" id="PTHR34154">
    <property type="entry name" value="ALKALI-SENSITIVE LINKAGE PROTEIN 1"/>
    <property type="match status" value="1"/>
</dbReference>
<keyword evidence="3" id="KW-0378">Hydrolase</keyword>
<dbReference type="PANTHER" id="PTHR34154:SF10">
    <property type="entry name" value="ASL1-LIKE GLYCOSYL HYDROLASE CATALYTIC DOMAIN-CONTAINING PROTEIN"/>
    <property type="match status" value="1"/>
</dbReference>
<keyword evidence="4" id="KW-1185">Reference proteome</keyword>
<evidence type="ECO:0000313" key="3">
    <source>
        <dbReference type="EMBL" id="TNY19495.1"/>
    </source>
</evidence>
<dbReference type="InterPro" id="IPR024655">
    <property type="entry name" value="Asl1_glyco_hydro_catalytic"/>
</dbReference>
<dbReference type="GO" id="GO:0009277">
    <property type="term" value="C:fungal-type cell wall"/>
    <property type="evidence" value="ECO:0007669"/>
    <property type="project" value="TreeGrafter"/>
</dbReference>
<evidence type="ECO:0000313" key="4">
    <source>
        <dbReference type="Proteomes" id="UP000311382"/>
    </source>
</evidence>
<organism evidence="3 4">
    <name type="scientific">Rhodotorula diobovata</name>
    <dbReference type="NCBI Taxonomy" id="5288"/>
    <lineage>
        <taxon>Eukaryota</taxon>
        <taxon>Fungi</taxon>
        <taxon>Dikarya</taxon>
        <taxon>Basidiomycota</taxon>
        <taxon>Pucciniomycotina</taxon>
        <taxon>Microbotryomycetes</taxon>
        <taxon>Sporidiobolales</taxon>
        <taxon>Sporidiobolaceae</taxon>
        <taxon>Rhodotorula</taxon>
    </lineage>
</organism>
<feature type="compositionally biased region" description="Low complexity" evidence="1">
    <location>
        <begin position="14"/>
        <end position="72"/>
    </location>
</feature>
<evidence type="ECO:0000259" key="2">
    <source>
        <dbReference type="Pfam" id="PF11790"/>
    </source>
</evidence>
<accession>A0A5C5FS49</accession>
<dbReference type="OrthoDB" id="5959761at2759"/>
<dbReference type="InterPro" id="IPR053183">
    <property type="entry name" value="ASL1"/>
</dbReference>
<comment type="caution">
    <text evidence="3">The sequence shown here is derived from an EMBL/GenBank/DDBJ whole genome shotgun (WGS) entry which is preliminary data.</text>
</comment>
<protein>
    <submittedName>
        <fullName evidence="3">Glycosyl hydrolase catalytic core-domain-containing protein</fullName>
    </submittedName>
</protein>
<dbReference type="STRING" id="5288.A0A5C5FS49"/>
<dbReference type="EMBL" id="SOZI01000094">
    <property type="protein sequence ID" value="TNY19495.1"/>
    <property type="molecule type" value="Genomic_DNA"/>
</dbReference>
<feature type="non-terminal residue" evidence="3">
    <location>
        <position position="1"/>
    </location>
</feature>
<evidence type="ECO:0000256" key="1">
    <source>
        <dbReference type="SAM" id="MobiDB-lite"/>
    </source>
</evidence>
<dbReference type="Pfam" id="PF11790">
    <property type="entry name" value="Glyco_hydro_cc"/>
    <property type="match status" value="1"/>
</dbReference>
<dbReference type="GO" id="GO:0016787">
    <property type="term" value="F:hydrolase activity"/>
    <property type="evidence" value="ECO:0007669"/>
    <property type="project" value="UniProtKB-KW"/>
</dbReference>
<gene>
    <name evidence="3" type="ORF">DMC30DRAFT_353840</name>
</gene>
<dbReference type="SUPFAM" id="SSF51445">
    <property type="entry name" value="(Trans)glycosidases"/>
    <property type="match status" value="1"/>
</dbReference>
<dbReference type="AlphaFoldDB" id="A0A5C5FS49"/>
<sequence>TSVVAQSTSSPPDSSLAATAGGASVGSSSSSSGRGKTAAPASDSPSPSTSLAAAAPSSSASPSPSPAASTSSNSCKKGVGYNDAKFTTQLSICWAYDWSSAGGAGLREGARYVPMLWGPKQLDGWTDNAKKAIAAGATHVLGFNEPDLPEQANLSPGLAAQLWKDHVEPLAGSAKLVSPAVTNGLKLDNGTSMGVPWLKEFLDACAGCTVDAVALHWYDSAGNTAYFTSYLEDAHSTLNKPIWLTEFMGTGTPDEQKTFVEFAVPWLEKQDWIERYAAFGPSLRPLLPRSVDRALTPTLAPLAGDFLDNPVAEFIASDDGSLNDLGKAYSNAK</sequence>
<dbReference type="InterPro" id="IPR017853">
    <property type="entry name" value="GH"/>
</dbReference>
<dbReference type="Proteomes" id="UP000311382">
    <property type="component" value="Unassembled WGS sequence"/>
</dbReference>
<reference evidence="3 4" key="1">
    <citation type="submission" date="2019-03" db="EMBL/GenBank/DDBJ databases">
        <title>Rhodosporidium diobovatum UCD-FST 08-225 genome sequencing, assembly, and annotation.</title>
        <authorList>
            <person name="Fakankun I.U."/>
            <person name="Fristensky B."/>
            <person name="Levin D.B."/>
        </authorList>
    </citation>
    <scope>NUCLEOTIDE SEQUENCE [LARGE SCALE GENOMIC DNA]</scope>
    <source>
        <strain evidence="3 4">UCD-FST 08-225</strain>
    </source>
</reference>
<feature type="region of interest" description="Disordered" evidence="1">
    <location>
        <begin position="1"/>
        <end position="75"/>
    </location>
</feature>
<proteinExistence type="predicted"/>
<feature type="compositionally biased region" description="Polar residues" evidence="1">
    <location>
        <begin position="1"/>
        <end position="13"/>
    </location>
</feature>